<dbReference type="Proteomes" id="UP000683360">
    <property type="component" value="Unassembled WGS sequence"/>
</dbReference>
<feature type="compositionally biased region" description="Polar residues" evidence="1">
    <location>
        <begin position="282"/>
        <end position="304"/>
    </location>
</feature>
<comment type="caution">
    <text evidence="3">The sequence shown here is derived from an EMBL/GenBank/DDBJ whole genome shotgun (WGS) entry which is preliminary data.</text>
</comment>
<gene>
    <name evidence="3" type="ORF">MEDL_56794</name>
</gene>
<dbReference type="Gene3D" id="2.170.300.10">
    <property type="entry name" value="Tie2 ligand-binding domain superfamily"/>
    <property type="match status" value="1"/>
</dbReference>
<evidence type="ECO:0000313" key="4">
    <source>
        <dbReference type="Proteomes" id="UP000683360"/>
    </source>
</evidence>
<evidence type="ECO:0008006" key="5">
    <source>
        <dbReference type="Google" id="ProtNLM"/>
    </source>
</evidence>
<dbReference type="OrthoDB" id="6198262at2759"/>
<organism evidence="3 4">
    <name type="scientific">Mytilus edulis</name>
    <name type="common">Blue mussel</name>
    <dbReference type="NCBI Taxonomy" id="6550"/>
    <lineage>
        <taxon>Eukaryota</taxon>
        <taxon>Metazoa</taxon>
        <taxon>Spiralia</taxon>
        <taxon>Lophotrochozoa</taxon>
        <taxon>Mollusca</taxon>
        <taxon>Bivalvia</taxon>
        <taxon>Autobranchia</taxon>
        <taxon>Pteriomorphia</taxon>
        <taxon>Mytilida</taxon>
        <taxon>Mytiloidea</taxon>
        <taxon>Mytilidae</taxon>
        <taxon>Mytilinae</taxon>
        <taxon>Mytilus</taxon>
    </lineage>
</organism>
<keyword evidence="2" id="KW-0472">Membrane</keyword>
<proteinExistence type="predicted"/>
<protein>
    <recommendedName>
        <fullName evidence="5">MEGF10_11</fullName>
    </recommendedName>
</protein>
<evidence type="ECO:0000313" key="3">
    <source>
        <dbReference type="EMBL" id="CAG2244761.1"/>
    </source>
</evidence>
<dbReference type="EMBL" id="CAJPWZ010002747">
    <property type="protein sequence ID" value="CAG2244761.1"/>
    <property type="molecule type" value="Genomic_DNA"/>
</dbReference>
<feature type="region of interest" description="Disordered" evidence="1">
    <location>
        <begin position="237"/>
        <end position="314"/>
    </location>
</feature>
<keyword evidence="2" id="KW-0812">Transmembrane</keyword>
<feature type="compositionally biased region" description="Low complexity" evidence="1">
    <location>
        <begin position="240"/>
        <end position="251"/>
    </location>
</feature>
<keyword evidence="4" id="KW-1185">Reference proteome</keyword>
<keyword evidence="2" id="KW-1133">Transmembrane helix</keyword>
<feature type="transmembrane region" description="Helical" evidence="2">
    <location>
        <begin position="162"/>
        <end position="180"/>
    </location>
</feature>
<name>A0A8S3UQW5_MYTED</name>
<dbReference type="AlphaFoldDB" id="A0A8S3UQW5"/>
<reference evidence="3" key="1">
    <citation type="submission" date="2021-03" db="EMBL/GenBank/DDBJ databases">
        <authorList>
            <person name="Bekaert M."/>
        </authorList>
    </citation>
    <scope>NUCLEOTIDE SEQUENCE</scope>
</reference>
<sequence>MGLILLGKTIVAAILKDKTMNVKIDTNWYLTVTEQHYHLTSAFSYNVVIFSYKKTSTYKCKVGYTTKNGKPCHQCDVGLYGKRCAFICDCRISERCHHIIGCLNIEQKFTEQIAESTLPVKDISLSTDFDENSSTVMISSKGITSTTKKPVSHDLGLYIRDVIVYFTCGALFLFVVLLCIGCQRRYKHLHNTLRRYQTEGRRSRTIAEIIHPDIQLQEIEAIYEVIDESNVINDIENARDSTSSVTDTSDSYCQPDNNDYLTPYHEDQDSNTNNSRDDKSESSVTSSVDRQTTGDHLSTSVNSDVQKRRSSFSNSHPVDIDIHEYLFAYSSNESCLSSPEVETRESDYLNPYQPMIPDSDLHEYKFLQGSTNGSVSLSYTSSKHMGVIFPRPDQNLKSDTDINEHR</sequence>
<evidence type="ECO:0000256" key="1">
    <source>
        <dbReference type="SAM" id="MobiDB-lite"/>
    </source>
</evidence>
<accession>A0A8S3UQW5</accession>
<evidence type="ECO:0000256" key="2">
    <source>
        <dbReference type="SAM" id="Phobius"/>
    </source>
</evidence>